<dbReference type="Proteomes" id="UP001449225">
    <property type="component" value="Unassembled WGS sequence"/>
</dbReference>
<dbReference type="PROSITE" id="PS50887">
    <property type="entry name" value="GGDEF"/>
    <property type="match status" value="1"/>
</dbReference>
<evidence type="ECO:0000256" key="3">
    <source>
        <dbReference type="PROSITE-ProRule" id="PRU00169"/>
    </source>
</evidence>
<reference evidence="6 7" key="1">
    <citation type="submission" date="2024-03" db="EMBL/GenBank/DDBJ databases">
        <title>Community enrichment and isolation of bacterial strains for fucoidan degradation.</title>
        <authorList>
            <person name="Sichert A."/>
        </authorList>
    </citation>
    <scope>NUCLEOTIDE SEQUENCE [LARGE SCALE GENOMIC DNA]</scope>
    <source>
        <strain evidence="6 7">AS76</strain>
    </source>
</reference>
<dbReference type="RefSeq" id="WP_342853830.1">
    <property type="nucleotide sequence ID" value="NZ_JBBMRA010000002.1"/>
</dbReference>
<dbReference type="PROSITE" id="PS50110">
    <property type="entry name" value="RESPONSE_REGULATORY"/>
    <property type="match status" value="1"/>
</dbReference>
<dbReference type="GO" id="GO:0052621">
    <property type="term" value="F:diguanylate cyclase activity"/>
    <property type="evidence" value="ECO:0007669"/>
    <property type="project" value="UniProtKB-EC"/>
</dbReference>
<feature type="domain" description="Response regulatory" evidence="4">
    <location>
        <begin position="10"/>
        <end position="125"/>
    </location>
</feature>
<dbReference type="InterPro" id="IPR043128">
    <property type="entry name" value="Rev_trsase/Diguanyl_cyclase"/>
</dbReference>
<keyword evidence="6" id="KW-0548">Nucleotidyltransferase</keyword>
<dbReference type="SMART" id="SM00448">
    <property type="entry name" value="REC"/>
    <property type="match status" value="1"/>
</dbReference>
<comment type="caution">
    <text evidence="6">The sequence shown here is derived from an EMBL/GenBank/DDBJ whole genome shotgun (WGS) entry which is preliminary data.</text>
</comment>
<dbReference type="InterPro" id="IPR050469">
    <property type="entry name" value="Diguanylate_Cyclase"/>
</dbReference>
<dbReference type="EC" id="2.7.7.65" evidence="1"/>
<dbReference type="EMBL" id="JBBMRA010000002">
    <property type="protein sequence ID" value="MEM5535607.1"/>
    <property type="molecule type" value="Genomic_DNA"/>
</dbReference>
<keyword evidence="3" id="KW-0597">Phosphoprotein</keyword>
<dbReference type="SMART" id="SM00267">
    <property type="entry name" value="GGDEF"/>
    <property type="match status" value="1"/>
</dbReference>
<dbReference type="InterPro" id="IPR029787">
    <property type="entry name" value="Nucleotide_cyclase"/>
</dbReference>
<name>A0ABU9TPH1_9GAMM</name>
<comment type="catalytic activity">
    <reaction evidence="2">
        <text>2 GTP = 3',3'-c-di-GMP + 2 diphosphate</text>
        <dbReference type="Rhea" id="RHEA:24898"/>
        <dbReference type="ChEBI" id="CHEBI:33019"/>
        <dbReference type="ChEBI" id="CHEBI:37565"/>
        <dbReference type="ChEBI" id="CHEBI:58805"/>
        <dbReference type="EC" id="2.7.7.65"/>
    </reaction>
</comment>
<dbReference type="SUPFAM" id="SSF52172">
    <property type="entry name" value="CheY-like"/>
    <property type="match status" value="1"/>
</dbReference>
<dbReference type="SUPFAM" id="SSF55073">
    <property type="entry name" value="Nucleotide cyclase"/>
    <property type="match status" value="1"/>
</dbReference>
<organism evidence="6 7">
    <name type="scientific">Neptuniibacter pectenicola</name>
    <dbReference type="NCBI Taxonomy" id="1806669"/>
    <lineage>
        <taxon>Bacteria</taxon>
        <taxon>Pseudomonadati</taxon>
        <taxon>Pseudomonadota</taxon>
        <taxon>Gammaproteobacteria</taxon>
        <taxon>Oceanospirillales</taxon>
        <taxon>Oceanospirillaceae</taxon>
        <taxon>Neptuniibacter</taxon>
    </lineage>
</organism>
<evidence type="ECO:0000313" key="7">
    <source>
        <dbReference type="Proteomes" id="UP001449225"/>
    </source>
</evidence>
<dbReference type="PANTHER" id="PTHR45138">
    <property type="entry name" value="REGULATORY COMPONENTS OF SENSORY TRANSDUCTION SYSTEM"/>
    <property type="match status" value="1"/>
</dbReference>
<feature type="modified residue" description="4-aspartylphosphate" evidence="3">
    <location>
        <position position="58"/>
    </location>
</feature>
<dbReference type="CDD" id="cd01949">
    <property type="entry name" value="GGDEF"/>
    <property type="match status" value="1"/>
</dbReference>
<evidence type="ECO:0000259" key="4">
    <source>
        <dbReference type="PROSITE" id="PS50110"/>
    </source>
</evidence>
<evidence type="ECO:0000256" key="1">
    <source>
        <dbReference type="ARBA" id="ARBA00012528"/>
    </source>
</evidence>
<dbReference type="InterPro" id="IPR000160">
    <property type="entry name" value="GGDEF_dom"/>
</dbReference>
<protein>
    <recommendedName>
        <fullName evidence="1">diguanylate cyclase</fullName>
        <ecNumber evidence="1">2.7.7.65</ecNumber>
    </recommendedName>
</protein>
<dbReference type="NCBIfam" id="TIGR00254">
    <property type="entry name" value="GGDEF"/>
    <property type="match status" value="1"/>
</dbReference>
<dbReference type="InterPro" id="IPR001789">
    <property type="entry name" value="Sig_transdc_resp-reg_receiver"/>
</dbReference>
<keyword evidence="7" id="KW-1185">Reference proteome</keyword>
<dbReference type="InterPro" id="IPR011006">
    <property type="entry name" value="CheY-like_superfamily"/>
</dbReference>
<dbReference type="PANTHER" id="PTHR45138:SF9">
    <property type="entry name" value="DIGUANYLATE CYCLASE DGCM-RELATED"/>
    <property type="match status" value="1"/>
</dbReference>
<dbReference type="Gene3D" id="3.40.50.2300">
    <property type="match status" value="1"/>
</dbReference>
<sequence>MLSAYTKCPDILIVDDDSTVVIALKKTLEKIGRVRFALNAEQALMMINEQHPDLILLDMGLPDINGLDICARLKQNPETTDIPILFITSNIEVGFEEKVFDVGAADYILKPLNPRVVSARVKTHLAYHRAIQLLDTQAHTDSLTNLANRRAFDKQIVIEFKRALRVQDPLTVALIDIDEFKKYNDHFGHIAGDECLKSIATVLGESVKRPTDMAARYGGEEFAFILPHTGTNGARKLLYKLLTTIEQLNLTHAPDATYQAVTVSIGYSTLNPENVTSIEHDYAAIIEAADTALYESKQKGRNCLHYNPLALAAPST</sequence>
<evidence type="ECO:0000259" key="5">
    <source>
        <dbReference type="PROSITE" id="PS50887"/>
    </source>
</evidence>
<dbReference type="Gene3D" id="3.30.70.270">
    <property type="match status" value="1"/>
</dbReference>
<accession>A0ABU9TPH1</accession>
<feature type="domain" description="GGDEF" evidence="5">
    <location>
        <begin position="168"/>
        <end position="309"/>
    </location>
</feature>
<dbReference type="Pfam" id="PF00990">
    <property type="entry name" value="GGDEF"/>
    <property type="match status" value="1"/>
</dbReference>
<keyword evidence="6" id="KW-0808">Transferase</keyword>
<gene>
    <name evidence="6" type="ORF">WNY58_04290</name>
</gene>
<proteinExistence type="predicted"/>
<evidence type="ECO:0000256" key="2">
    <source>
        <dbReference type="ARBA" id="ARBA00034247"/>
    </source>
</evidence>
<evidence type="ECO:0000313" key="6">
    <source>
        <dbReference type="EMBL" id="MEM5535607.1"/>
    </source>
</evidence>
<dbReference type="Pfam" id="PF00072">
    <property type="entry name" value="Response_reg"/>
    <property type="match status" value="1"/>
</dbReference>